<sequence>MVPGPNLKKYYMLALRPAKSLTHTSQGRIYFPGPKEKQLLVNLASSTDKRVHARKRRIISHAMSEAAIRSYEPTILDKTRLFCQRVSDPTTFKGPHKNMLWWFSFLSGAVRCFLVQPLGIMIEDAVQEAFRRFRGNTKQCSTLWTRLIGYLWVWGFLMSVAPLYNFPLFQYQNPTKNGVPFSVIKFVRELSG</sequence>
<evidence type="ECO:0000256" key="1">
    <source>
        <dbReference type="SAM" id="Phobius"/>
    </source>
</evidence>
<dbReference type="SUPFAM" id="SSF48264">
    <property type="entry name" value="Cytochrome P450"/>
    <property type="match status" value="1"/>
</dbReference>
<dbReference type="Gene3D" id="1.10.630.10">
    <property type="entry name" value="Cytochrome P450"/>
    <property type="match status" value="1"/>
</dbReference>
<dbReference type="EMBL" id="JAAAPU010000162">
    <property type="protein sequence ID" value="KAF4200975.1"/>
    <property type="molecule type" value="Genomic_DNA"/>
</dbReference>
<gene>
    <name evidence="2" type="ORF">CNMCM8927_002225</name>
</gene>
<dbReference type="Proteomes" id="UP000649114">
    <property type="component" value="Unassembled WGS sequence"/>
</dbReference>
<feature type="transmembrane region" description="Helical" evidence="1">
    <location>
        <begin position="143"/>
        <end position="164"/>
    </location>
</feature>
<protein>
    <recommendedName>
        <fullName evidence="4">Wax synthase domain-containing protein</fullName>
    </recommendedName>
</protein>
<dbReference type="GO" id="GO:0020037">
    <property type="term" value="F:heme binding"/>
    <property type="evidence" value="ECO:0007669"/>
    <property type="project" value="InterPro"/>
</dbReference>
<name>A0AAN5YHS9_ASPLE</name>
<reference evidence="2" key="1">
    <citation type="journal article" date="2020" name="bioRxiv">
        <title>Genomic and phenotypic heterogeneity of clinical isolates of the human pathogens Aspergillus fumigatus, Aspergillus lentulus and Aspergillus fumigatiaffinis.</title>
        <authorList>
            <person name="dos Santos R.A.C."/>
            <person name="Steenwyk J.L."/>
            <person name="Rivero-Menendez O."/>
            <person name="Mead M.E."/>
            <person name="Silva L.P."/>
            <person name="Bastos R.W."/>
            <person name="Alastruey-Izquierdo A."/>
            <person name="Goldman G.H."/>
            <person name="Rokas A."/>
        </authorList>
    </citation>
    <scope>NUCLEOTIDE SEQUENCE</scope>
    <source>
        <strain evidence="2">CNM-CM8927</strain>
    </source>
</reference>
<evidence type="ECO:0000313" key="2">
    <source>
        <dbReference type="EMBL" id="KAF4200975.1"/>
    </source>
</evidence>
<proteinExistence type="predicted"/>
<organism evidence="2 3">
    <name type="scientific">Aspergillus lentulus</name>
    <dbReference type="NCBI Taxonomy" id="293939"/>
    <lineage>
        <taxon>Eukaryota</taxon>
        <taxon>Fungi</taxon>
        <taxon>Dikarya</taxon>
        <taxon>Ascomycota</taxon>
        <taxon>Pezizomycotina</taxon>
        <taxon>Eurotiomycetes</taxon>
        <taxon>Eurotiomycetidae</taxon>
        <taxon>Eurotiales</taxon>
        <taxon>Aspergillaceae</taxon>
        <taxon>Aspergillus</taxon>
        <taxon>Aspergillus subgen. Fumigati</taxon>
    </lineage>
</organism>
<feature type="transmembrane region" description="Helical" evidence="1">
    <location>
        <begin position="99"/>
        <end position="122"/>
    </location>
</feature>
<dbReference type="GO" id="GO:0004497">
    <property type="term" value="F:monooxygenase activity"/>
    <property type="evidence" value="ECO:0007669"/>
    <property type="project" value="InterPro"/>
</dbReference>
<comment type="caution">
    <text evidence="2">The sequence shown here is derived from an EMBL/GenBank/DDBJ whole genome shotgun (WGS) entry which is preliminary data.</text>
</comment>
<accession>A0AAN5YHS9</accession>
<keyword evidence="1" id="KW-1133">Transmembrane helix</keyword>
<dbReference type="GO" id="GO:0005506">
    <property type="term" value="F:iron ion binding"/>
    <property type="evidence" value="ECO:0007669"/>
    <property type="project" value="InterPro"/>
</dbReference>
<dbReference type="GO" id="GO:0016705">
    <property type="term" value="F:oxidoreductase activity, acting on paired donors, with incorporation or reduction of molecular oxygen"/>
    <property type="evidence" value="ECO:0007669"/>
    <property type="project" value="InterPro"/>
</dbReference>
<keyword evidence="1" id="KW-0472">Membrane</keyword>
<reference evidence="2" key="2">
    <citation type="submission" date="2020-04" db="EMBL/GenBank/DDBJ databases">
        <authorList>
            <person name="Santos R.A.C."/>
            <person name="Steenwyk J.L."/>
            <person name="Rivero-Menendez O."/>
            <person name="Mead M.E."/>
            <person name="Silva L.P."/>
            <person name="Bastos R.W."/>
            <person name="Alastruey-Izquierdo A."/>
            <person name="Goldman G.H."/>
            <person name="Rokas A."/>
        </authorList>
    </citation>
    <scope>NUCLEOTIDE SEQUENCE</scope>
    <source>
        <strain evidence="2">CNM-CM8927</strain>
    </source>
</reference>
<evidence type="ECO:0000313" key="3">
    <source>
        <dbReference type="Proteomes" id="UP000649114"/>
    </source>
</evidence>
<evidence type="ECO:0008006" key="4">
    <source>
        <dbReference type="Google" id="ProtNLM"/>
    </source>
</evidence>
<keyword evidence="1" id="KW-0812">Transmembrane</keyword>
<dbReference type="AlphaFoldDB" id="A0AAN5YHS9"/>
<dbReference type="InterPro" id="IPR036396">
    <property type="entry name" value="Cyt_P450_sf"/>
</dbReference>